<keyword evidence="4" id="KW-1185">Reference proteome</keyword>
<evidence type="ECO:0008006" key="5">
    <source>
        <dbReference type="Google" id="ProtNLM"/>
    </source>
</evidence>
<evidence type="ECO:0000256" key="1">
    <source>
        <dbReference type="SAM" id="MobiDB-lite"/>
    </source>
</evidence>
<feature type="transmembrane region" description="Helical" evidence="2">
    <location>
        <begin position="44"/>
        <end position="62"/>
    </location>
</feature>
<dbReference type="EMBL" id="OOIN01000029">
    <property type="protein sequence ID" value="SPO29711.1"/>
    <property type="molecule type" value="Genomic_DNA"/>
</dbReference>
<dbReference type="OrthoDB" id="3346251at2759"/>
<dbReference type="Proteomes" id="UP000324022">
    <property type="component" value="Unassembled WGS sequence"/>
</dbReference>
<organism evidence="3 4">
    <name type="scientific">Ustilago trichophora</name>
    <dbReference type="NCBI Taxonomy" id="86804"/>
    <lineage>
        <taxon>Eukaryota</taxon>
        <taxon>Fungi</taxon>
        <taxon>Dikarya</taxon>
        <taxon>Basidiomycota</taxon>
        <taxon>Ustilaginomycotina</taxon>
        <taxon>Ustilaginomycetes</taxon>
        <taxon>Ustilaginales</taxon>
        <taxon>Ustilaginaceae</taxon>
        <taxon>Ustilago</taxon>
    </lineage>
</organism>
<dbReference type="AlphaFoldDB" id="A0A5C3EJM1"/>
<feature type="transmembrane region" description="Helical" evidence="2">
    <location>
        <begin position="259"/>
        <end position="279"/>
    </location>
</feature>
<feature type="transmembrane region" description="Helical" evidence="2">
    <location>
        <begin position="144"/>
        <end position="166"/>
    </location>
</feature>
<gene>
    <name evidence="3" type="ORF">UTRI_05533</name>
</gene>
<evidence type="ECO:0000313" key="3">
    <source>
        <dbReference type="EMBL" id="SPO29711.1"/>
    </source>
</evidence>
<accession>A0A5C3EJM1</accession>
<feature type="transmembrane region" description="Helical" evidence="2">
    <location>
        <begin position="110"/>
        <end position="132"/>
    </location>
</feature>
<feature type="region of interest" description="Disordered" evidence="1">
    <location>
        <begin position="655"/>
        <end position="681"/>
    </location>
</feature>
<feature type="region of interest" description="Disordered" evidence="1">
    <location>
        <begin position="521"/>
        <end position="540"/>
    </location>
</feature>
<keyword evidence="2" id="KW-0472">Membrane</keyword>
<sequence>MADVGQPAEWLAKLCNGTTAATPQNTEEFIQAGLLLPSYCMHDAFSNNIAIVAATLYCWEYIMTVPSEIRIYFTIPWRAPHLILFVLMRYTTAIAIAIGLYSTWHRQNGHCIAYCEVATLLVQLSVSSVLGWRTIAIWQKDARIIVIIFLLLSTLMVFSSLLVLSMKAQRLPNGVCVLVQDGNYDFFPLAWFYAGTVLYDSIVIVLSTYRLWQHHNDVGVFPGANLDDTSKGDITWAEWIHSQWNSITPLLFRMTSNGVLYLAFSTVFNVVCFIIGHWSEDRAQDLMVLYSSVMWVVCQHLVLLEIKATWGDRLANDGLKDAANDETDRLISQILQASWSFKPPPPNTKGPDTTAETKDPEIVLSLSMDSCLRAAPKSCCGGGCSSGRESRRSQTLGVSDTRRPSLKNLNEAFGESSVQQLHDFRPSVPGESFDGFGARSVANSDRAETADTNTSTSVLISRHNDVYAEDKRGAGGIRQRLGALCNPHSSNKILANLTKSSRGDATTDTCLPTVEIDHPLKDAPTATLQQPSHRDSTSSRFRRISQALERVPRMSTNLATPTPATSPLPPATPAADACPCCCSCEERSPNPADAALTMATTVGRKEDPKQRIRKSASAGDIISTLEVADMLANMSDDAKTQALALAGMEGVGGGDPVQVGPSFSPTRSESKRPTWIIHPPL</sequence>
<keyword evidence="2" id="KW-1133">Transmembrane helix</keyword>
<protein>
    <recommendedName>
        <fullName evidence="5">Transmembrane protein</fullName>
    </recommendedName>
</protein>
<feature type="transmembrane region" description="Helical" evidence="2">
    <location>
        <begin position="82"/>
        <end position="104"/>
    </location>
</feature>
<evidence type="ECO:0000256" key="2">
    <source>
        <dbReference type="SAM" id="Phobius"/>
    </source>
</evidence>
<reference evidence="3 4" key="1">
    <citation type="submission" date="2018-03" db="EMBL/GenBank/DDBJ databases">
        <authorList>
            <person name="Guldener U."/>
        </authorList>
    </citation>
    <scope>NUCLEOTIDE SEQUENCE [LARGE SCALE GENOMIC DNA]</scope>
    <source>
        <strain evidence="3 4">NBRC100155</strain>
    </source>
</reference>
<keyword evidence="2" id="KW-0812">Transmembrane</keyword>
<proteinExistence type="predicted"/>
<name>A0A5C3EJM1_9BASI</name>
<feature type="transmembrane region" description="Helical" evidence="2">
    <location>
        <begin position="186"/>
        <end position="206"/>
    </location>
</feature>
<feature type="region of interest" description="Disordered" evidence="1">
    <location>
        <begin position="383"/>
        <end position="404"/>
    </location>
</feature>
<evidence type="ECO:0000313" key="4">
    <source>
        <dbReference type="Proteomes" id="UP000324022"/>
    </source>
</evidence>